<dbReference type="InterPro" id="IPR005760">
    <property type="entry name" value="A/G_AdeGlyc_MutY"/>
</dbReference>
<evidence type="ECO:0000256" key="9">
    <source>
        <dbReference type="ARBA" id="ARBA00022801"/>
    </source>
</evidence>
<dbReference type="InterPro" id="IPR044298">
    <property type="entry name" value="MIG/MutY"/>
</dbReference>
<dbReference type="RefSeq" id="WP_135249349.1">
    <property type="nucleotide sequence ID" value="NZ_SMLK01000002.1"/>
</dbReference>
<dbReference type="Gene3D" id="1.10.1670.10">
    <property type="entry name" value="Helix-hairpin-Helix base-excision DNA repair enzymes (C-terminal)"/>
    <property type="match status" value="1"/>
</dbReference>
<evidence type="ECO:0000256" key="5">
    <source>
        <dbReference type="ARBA" id="ARBA00022023"/>
    </source>
</evidence>
<evidence type="ECO:0000256" key="3">
    <source>
        <dbReference type="ARBA" id="ARBA00008343"/>
    </source>
</evidence>
<evidence type="ECO:0000256" key="14">
    <source>
        <dbReference type="RuleBase" id="RU365096"/>
    </source>
</evidence>
<keyword evidence="8 14" id="KW-0227">DNA damage</keyword>
<dbReference type="GO" id="GO:0034039">
    <property type="term" value="F:8-oxo-7,8-dihydroguanine DNA N-glycosylase activity"/>
    <property type="evidence" value="ECO:0007669"/>
    <property type="project" value="TreeGrafter"/>
</dbReference>
<keyword evidence="13 14" id="KW-0326">Glycosidase</keyword>
<accession>A0A4Z0BYW7</accession>
<dbReference type="InterPro" id="IPR000445">
    <property type="entry name" value="HhH_motif"/>
</dbReference>
<dbReference type="OrthoDB" id="9802365at2"/>
<dbReference type="Pfam" id="PF00633">
    <property type="entry name" value="HHH"/>
    <property type="match status" value="1"/>
</dbReference>
<evidence type="ECO:0000256" key="4">
    <source>
        <dbReference type="ARBA" id="ARBA00012045"/>
    </source>
</evidence>
<evidence type="ECO:0000256" key="8">
    <source>
        <dbReference type="ARBA" id="ARBA00022763"/>
    </source>
</evidence>
<dbReference type="Pfam" id="PF00730">
    <property type="entry name" value="HhH-GPD"/>
    <property type="match status" value="1"/>
</dbReference>
<dbReference type="SUPFAM" id="SSF48150">
    <property type="entry name" value="DNA-glycosylase"/>
    <property type="match status" value="1"/>
</dbReference>
<dbReference type="GO" id="GO:0051539">
    <property type="term" value="F:4 iron, 4 sulfur cluster binding"/>
    <property type="evidence" value="ECO:0007669"/>
    <property type="project" value="UniProtKB-UniRule"/>
</dbReference>
<evidence type="ECO:0000313" key="17">
    <source>
        <dbReference type="Proteomes" id="UP000297839"/>
    </source>
</evidence>
<evidence type="ECO:0000256" key="7">
    <source>
        <dbReference type="ARBA" id="ARBA00022723"/>
    </source>
</evidence>
<gene>
    <name evidence="16" type="primary">mutY</name>
    <name evidence="16" type="ORF">EZ216_08675</name>
</gene>
<dbReference type="InterPro" id="IPR029119">
    <property type="entry name" value="MutY_C"/>
</dbReference>
<dbReference type="InterPro" id="IPR003265">
    <property type="entry name" value="HhH-GPD_domain"/>
</dbReference>
<evidence type="ECO:0000256" key="1">
    <source>
        <dbReference type="ARBA" id="ARBA00000843"/>
    </source>
</evidence>
<keyword evidence="17" id="KW-1185">Reference proteome</keyword>
<dbReference type="FunFam" id="1.10.340.30:FF:000002">
    <property type="entry name" value="Adenine DNA glycosylase"/>
    <property type="match status" value="1"/>
</dbReference>
<keyword evidence="6" id="KW-0004">4Fe-4S</keyword>
<dbReference type="CDD" id="cd03431">
    <property type="entry name" value="NUDIX_DNA_Glycosylase_C-MutY"/>
    <property type="match status" value="1"/>
</dbReference>
<sequence length="346" mass="38664">MTSAVPDIAGRVVRWQASHGRSTLPWQNTRDPYRVWLSEIMLQQTQVKTVLAYYDRFLQRFPDVQALAAASLDDVLGHWSGLGYYSRARNLHRCAQAVVQQHGGQFPRSAAQLQELPGIGRSTAAAIASFCWDERSAILDGNVKRVLTRALAFGGDLAQLAAERALWDKATQLLPEAAADMPRYTQGLMDLGATVCLSRQPSCLLCPLEPVCEARKRQEVDRYPVKTRKLKRTAQSLWLLRARSAEGEVFLEKRPTPGVWAGLYCLPVFDSRESLEQAMPARLRERLDDEPAFVHVLTHKDLHLHPVALTVEAAALKKLQGTWFGRAEWPALGLPTPVRRLLSEAG</sequence>
<dbReference type="Proteomes" id="UP000297839">
    <property type="component" value="Unassembled WGS sequence"/>
</dbReference>
<dbReference type="GO" id="GO:0006298">
    <property type="term" value="P:mismatch repair"/>
    <property type="evidence" value="ECO:0007669"/>
    <property type="project" value="TreeGrafter"/>
</dbReference>
<name>A0A4Z0BYW7_9BURK</name>
<feature type="domain" description="HhH-GPD" evidence="15">
    <location>
        <begin position="41"/>
        <end position="194"/>
    </location>
</feature>
<dbReference type="GO" id="GO:0000701">
    <property type="term" value="F:purine-specific mismatch base pair DNA N-glycosylase activity"/>
    <property type="evidence" value="ECO:0007669"/>
    <property type="project" value="UniProtKB-EC"/>
</dbReference>
<evidence type="ECO:0000256" key="11">
    <source>
        <dbReference type="ARBA" id="ARBA00023014"/>
    </source>
</evidence>
<dbReference type="AlphaFoldDB" id="A0A4Z0BYW7"/>
<dbReference type="SMART" id="SM00478">
    <property type="entry name" value="ENDO3c"/>
    <property type="match status" value="1"/>
</dbReference>
<dbReference type="CDD" id="cd00056">
    <property type="entry name" value="ENDO3c"/>
    <property type="match status" value="1"/>
</dbReference>
<dbReference type="Gene3D" id="3.90.79.10">
    <property type="entry name" value="Nucleoside Triphosphate Pyrophosphohydrolase"/>
    <property type="match status" value="1"/>
</dbReference>
<evidence type="ECO:0000256" key="2">
    <source>
        <dbReference type="ARBA" id="ARBA00002933"/>
    </source>
</evidence>
<evidence type="ECO:0000313" key="16">
    <source>
        <dbReference type="EMBL" id="TFZ03724.1"/>
    </source>
</evidence>
<comment type="cofactor">
    <cofactor evidence="14">
        <name>[4Fe-4S] cluster</name>
        <dbReference type="ChEBI" id="CHEBI:49883"/>
    </cofactor>
    <text evidence="14">Binds 1 [4Fe-4S] cluster.</text>
</comment>
<dbReference type="PANTHER" id="PTHR42944:SF1">
    <property type="entry name" value="ADENINE DNA GLYCOSYLASE"/>
    <property type="match status" value="1"/>
</dbReference>
<comment type="function">
    <text evidence="2">Adenine glycosylase active on G-A mispairs. MutY also corrects error-prone DNA synthesis past GO lesions which are due to the oxidatively damaged form of guanine: 7,8-dihydro-8-oxoguanine (8-oxo-dGTP).</text>
</comment>
<dbReference type="GO" id="GO:0032357">
    <property type="term" value="F:oxidized purine DNA binding"/>
    <property type="evidence" value="ECO:0007669"/>
    <property type="project" value="TreeGrafter"/>
</dbReference>
<dbReference type="GO" id="GO:0006284">
    <property type="term" value="P:base-excision repair"/>
    <property type="evidence" value="ECO:0007669"/>
    <property type="project" value="UniProtKB-UniRule"/>
</dbReference>
<comment type="caution">
    <text evidence="16">The sequence shown here is derived from an EMBL/GenBank/DDBJ whole genome shotgun (WGS) entry which is preliminary data.</text>
</comment>
<comment type="similarity">
    <text evidence="3 14">Belongs to the Nth/MutY family.</text>
</comment>
<comment type="catalytic activity">
    <reaction evidence="1 14">
        <text>Hydrolyzes free adenine bases from 7,8-dihydro-8-oxoguanine:adenine mismatched double-stranded DNA, leaving an apurinic site.</text>
        <dbReference type="EC" id="3.2.2.31"/>
    </reaction>
</comment>
<keyword evidence="11" id="KW-0411">Iron-sulfur</keyword>
<keyword evidence="10 14" id="KW-0408">Iron</keyword>
<keyword evidence="9" id="KW-0378">Hydrolase</keyword>
<reference evidence="16 17" key="1">
    <citation type="submission" date="2019-03" db="EMBL/GenBank/DDBJ databases">
        <title>Ramlibacter sp. 18x22-1, whole genome shotgun sequence.</title>
        <authorList>
            <person name="Zhang X."/>
            <person name="Feng G."/>
            <person name="Zhu H."/>
        </authorList>
    </citation>
    <scope>NUCLEOTIDE SEQUENCE [LARGE SCALE GENOMIC DNA]</scope>
    <source>
        <strain evidence="16 17">18x22-1</strain>
    </source>
</reference>
<evidence type="ECO:0000259" key="15">
    <source>
        <dbReference type="SMART" id="SM00478"/>
    </source>
</evidence>
<dbReference type="GO" id="GO:0046872">
    <property type="term" value="F:metal ion binding"/>
    <property type="evidence" value="ECO:0007669"/>
    <property type="project" value="UniProtKB-UniRule"/>
</dbReference>
<proteinExistence type="inferred from homology"/>
<dbReference type="Gene3D" id="1.10.340.30">
    <property type="entry name" value="Hypothetical protein, domain 2"/>
    <property type="match status" value="1"/>
</dbReference>
<dbReference type="InterPro" id="IPR015797">
    <property type="entry name" value="NUDIX_hydrolase-like_dom_sf"/>
</dbReference>
<evidence type="ECO:0000256" key="6">
    <source>
        <dbReference type="ARBA" id="ARBA00022485"/>
    </source>
</evidence>
<keyword evidence="12" id="KW-0234">DNA repair</keyword>
<dbReference type="GO" id="GO:0035485">
    <property type="term" value="F:adenine/guanine mispair binding"/>
    <property type="evidence" value="ECO:0007669"/>
    <property type="project" value="TreeGrafter"/>
</dbReference>
<evidence type="ECO:0000256" key="10">
    <source>
        <dbReference type="ARBA" id="ARBA00023004"/>
    </source>
</evidence>
<evidence type="ECO:0000256" key="12">
    <source>
        <dbReference type="ARBA" id="ARBA00023204"/>
    </source>
</evidence>
<dbReference type="Pfam" id="PF14815">
    <property type="entry name" value="NUDIX_4"/>
    <property type="match status" value="1"/>
</dbReference>
<organism evidence="16 17">
    <name type="scientific">Ramlibacter humi</name>
    <dbReference type="NCBI Taxonomy" id="2530451"/>
    <lineage>
        <taxon>Bacteria</taxon>
        <taxon>Pseudomonadati</taxon>
        <taxon>Pseudomonadota</taxon>
        <taxon>Betaproteobacteria</taxon>
        <taxon>Burkholderiales</taxon>
        <taxon>Comamonadaceae</taxon>
        <taxon>Ramlibacter</taxon>
    </lineage>
</organism>
<evidence type="ECO:0000256" key="13">
    <source>
        <dbReference type="ARBA" id="ARBA00023295"/>
    </source>
</evidence>
<dbReference type="EC" id="3.2.2.31" evidence="4 14"/>
<dbReference type="InterPro" id="IPR011257">
    <property type="entry name" value="DNA_glycosylase"/>
</dbReference>
<dbReference type="SUPFAM" id="SSF55811">
    <property type="entry name" value="Nudix"/>
    <property type="match status" value="1"/>
</dbReference>
<keyword evidence="7" id="KW-0479">Metal-binding</keyword>
<dbReference type="InterPro" id="IPR023170">
    <property type="entry name" value="HhH_base_excis_C"/>
</dbReference>
<protein>
    <recommendedName>
        <fullName evidence="5 14">Adenine DNA glycosylase</fullName>
        <ecNumber evidence="4 14">3.2.2.31</ecNumber>
    </recommendedName>
</protein>
<dbReference type="NCBIfam" id="TIGR01084">
    <property type="entry name" value="mutY"/>
    <property type="match status" value="1"/>
</dbReference>
<dbReference type="PANTHER" id="PTHR42944">
    <property type="entry name" value="ADENINE DNA GLYCOSYLASE"/>
    <property type="match status" value="1"/>
</dbReference>
<dbReference type="EMBL" id="SMLK01000002">
    <property type="protein sequence ID" value="TFZ03724.1"/>
    <property type="molecule type" value="Genomic_DNA"/>
</dbReference>